<gene>
    <name evidence="2" type="ORF">CBR_g9170</name>
</gene>
<accession>A0A388KNZ0</accession>
<evidence type="ECO:0000313" key="2">
    <source>
        <dbReference type="EMBL" id="GBG71762.1"/>
    </source>
</evidence>
<dbReference type="Proteomes" id="UP000265515">
    <property type="component" value="Unassembled WGS sequence"/>
</dbReference>
<feature type="region of interest" description="Disordered" evidence="1">
    <location>
        <begin position="517"/>
        <end position="557"/>
    </location>
</feature>
<feature type="compositionally biased region" description="Polar residues" evidence="1">
    <location>
        <begin position="285"/>
        <end position="299"/>
    </location>
</feature>
<reference evidence="2 3" key="1">
    <citation type="journal article" date="2018" name="Cell">
        <title>The Chara Genome: Secondary Complexity and Implications for Plant Terrestrialization.</title>
        <authorList>
            <person name="Nishiyama T."/>
            <person name="Sakayama H."/>
            <person name="Vries J.D."/>
            <person name="Buschmann H."/>
            <person name="Saint-Marcoux D."/>
            <person name="Ullrich K.K."/>
            <person name="Haas F.B."/>
            <person name="Vanderstraeten L."/>
            <person name="Becker D."/>
            <person name="Lang D."/>
            <person name="Vosolsobe S."/>
            <person name="Rombauts S."/>
            <person name="Wilhelmsson P.K.I."/>
            <person name="Janitza P."/>
            <person name="Kern R."/>
            <person name="Heyl A."/>
            <person name="Rumpler F."/>
            <person name="Villalobos L.I.A.C."/>
            <person name="Clay J.M."/>
            <person name="Skokan R."/>
            <person name="Toyoda A."/>
            <person name="Suzuki Y."/>
            <person name="Kagoshima H."/>
            <person name="Schijlen E."/>
            <person name="Tajeshwar N."/>
            <person name="Catarino B."/>
            <person name="Hetherington A.J."/>
            <person name="Saltykova A."/>
            <person name="Bonnot C."/>
            <person name="Breuninger H."/>
            <person name="Symeonidi A."/>
            <person name="Radhakrishnan G.V."/>
            <person name="Van Nieuwerburgh F."/>
            <person name="Deforce D."/>
            <person name="Chang C."/>
            <person name="Karol K.G."/>
            <person name="Hedrich R."/>
            <person name="Ulvskov P."/>
            <person name="Glockner G."/>
            <person name="Delwiche C.F."/>
            <person name="Petrasek J."/>
            <person name="Van de Peer Y."/>
            <person name="Friml J."/>
            <person name="Beilby M."/>
            <person name="Dolan L."/>
            <person name="Kohara Y."/>
            <person name="Sugano S."/>
            <person name="Fujiyama A."/>
            <person name="Delaux P.-M."/>
            <person name="Quint M."/>
            <person name="TheiBen G."/>
            <person name="Hagemann M."/>
            <person name="Harholt J."/>
            <person name="Dunand C."/>
            <person name="Zachgo S."/>
            <person name="Langdale J."/>
            <person name="Maumus F."/>
            <person name="Straeten D.V.D."/>
            <person name="Gould S.B."/>
            <person name="Rensing S.A."/>
        </authorList>
    </citation>
    <scope>NUCLEOTIDE SEQUENCE [LARGE SCALE GENOMIC DNA]</scope>
    <source>
        <strain evidence="2 3">S276</strain>
    </source>
</reference>
<evidence type="ECO:0000256" key="1">
    <source>
        <dbReference type="SAM" id="MobiDB-lite"/>
    </source>
</evidence>
<proteinExistence type="predicted"/>
<keyword evidence="3" id="KW-1185">Reference proteome</keyword>
<evidence type="ECO:0000313" key="3">
    <source>
        <dbReference type="Proteomes" id="UP000265515"/>
    </source>
</evidence>
<organism evidence="2 3">
    <name type="scientific">Chara braunii</name>
    <name type="common">Braun's stonewort</name>
    <dbReference type="NCBI Taxonomy" id="69332"/>
    <lineage>
        <taxon>Eukaryota</taxon>
        <taxon>Viridiplantae</taxon>
        <taxon>Streptophyta</taxon>
        <taxon>Charophyceae</taxon>
        <taxon>Charales</taxon>
        <taxon>Characeae</taxon>
        <taxon>Chara</taxon>
    </lineage>
</organism>
<dbReference type="AlphaFoldDB" id="A0A388KNZ0"/>
<comment type="caution">
    <text evidence="2">The sequence shown here is derived from an EMBL/GenBank/DDBJ whole genome shotgun (WGS) entry which is preliminary data.</text>
</comment>
<dbReference type="Gramene" id="GBG71762">
    <property type="protein sequence ID" value="GBG71762"/>
    <property type="gene ID" value="CBR_g9170"/>
</dbReference>
<feature type="compositionally biased region" description="Basic and acidic residues" evidence="1">
    <location>
        <begin position="517"/>
        <end position="548"/>
    </location>
</feature>
<sequence length="557" mass="62455">MAVVLHAEGGDLRKVTRIPKSEAELVELHVEEEKFKRCTTKYGGGEGNEREEYGRWERHPTRMQKLCSSFLHMDQGVLLIGTPHAGLLWELLRAGYHVFACDGSSKDISYMTKAIDILGKDARNDCTVERQKMAQRPDRDMYHKLGKKRNKMWDYLFQGQPKSPFENDYIIRKAMTQEEYGGYHKAQVGAFAMFVARCEQIRFGANQATLSYDEYNKIAKTTDSWNPIESDEETETSDLEIEERVKRLREGMQSVPACSVPNANREEGRTKSGGASSPMRDVTDRASSVEQMQTDSPTPLQALDNTLIHDNRHCLLGRHRTLQGNTEHNMMADDDEDDLAVPDALPRLMPGDDIPNRIVQTIDWKIELPACQGIETIQLGCSQLGGQLTTHFAASVGEAMSQTNVKIMGVDKGTRNVDKDPSNVASYGPPLLTQAENQSASQMESPTPSTNVAISDRMQQGGYGEHASEVQKDSDKMMKLLDEAEKDGKRKLEGSTTSQTVINCISLSDEGVDVHVQRHDDNEDVRDNVDEQKEVDDGGRPARRSTREIKKRHPVNV</sequence>
<protein>
    <submittedName>
        <fullName evidence="2">Uncharacterized protein</fullName>
    </submittedName>
</protein>
<name>A0A388KNZ0_CHABU</name>
<feature type="region of interest" description="Disordered" evidence="1">
    <location>
        <begin position="256"/>
        <end position="300"/>
    </location>
</feature>
<dbReference type="EMBL" id="BFEA01000153">
    <property type="protein sequence ID" value="GBG71762.1"/>
    <property type="molecule type" value="Genomic_DNA"/>
</dbReference>